<keyword evidence="3" id="KW-1185">Reference proteome</keyword>
<organism evidence="2 3">
    <name type="scientific">Catenaria anguillulae PL171</name>
    <dbReference type="NCBI Taxonomy" id="765915"/>
    <lineage>
        <taxon>Eukaryota</taxon>
        <taxon>Fungi</taxon>
        <taxon>Fungi incertae sedis</taxon>
        <taxon>Blastocladiomycota</taxon>
        <taxon>Blastocladiomycetes</taxon>
        <taxon>Blastocladiales</taxon>
        <taxon>Catenariaceae</taxon>
        <taxon>Catenaria</taxon>
    </lineage>
</organism>
<evidence type="ECO:0000256" key="1">
    <source>
        <dbReference type="SAM" id="MobiDB-lite"/>
    </source>
</evidence>
<feature type="compositionally biased region" description="Pro residues" evidence="1">
    <location>
        <begin position="94"/>
        <end position="104"/>
    </location>
</feature>
<feature type="compositionally biased region" description="Gly residues" evidence="1">
    <location>
        <begin position="566"/>
        <end position="577"/>
    </location>
</feature>
<name>A0A1Y2HCR7_9FUNG</name>
<dbReference type="Pfam" id="PF01803">
    <property type="entry name" value="LIM_bind"/>
    <property type="match status" value="1"/>
</dbReference>
<reference evidence="2 3" key="1">
    <citation type="submission" date="2016-07" db="EMBL/GenBank/DDBJ databases">
        <title>Pervasive Adenine N6-methylation of Active Genes in Fungi.</title>
        <authorList>
            <consortium name="DOE Joint Genome Institute"/>
            <person name="Mondo S.J."/>
            <person name="Dannebaum R.O."/>
            <person name="Kuo R.C."/>
            <person name="Labutti K."/>
            <person name="Haridas S."/>
            <person name="Kuo A."/>
            <person name="Salamov A."/>
            <person name="Ahrendt S.R."/>
            <person name="Lipzen A."/>
            <person name="Sullivan W."/>
            <person name="Andreopoulos W.B."/>
            <person name="Clum A."/>
            <person name="Lindquist E."/>
            <person name="Daum C."/>
            <person name="Ramamoorthy G.K."/>
            <person name="Gryganskyi A."/>
            <person name="Culley D."/>
            <person name="Magnuson J.K."/>
            <person name="James T.Y."/>
            <person name="O'Malley M.A."/>
            <person name="Stajich J.E."/>
            <person name="Spatafora J.W."/>
            <person name="Visel A."/>
            <person name="Grigoriev I.V."/>
        </authorList>
    </citation>
    <scope>NUCLEOTIDE SEQUENCE [LARGE SCALE GENOMIC DNA]</scope>
    <source>
        <strain evidence="2 3">PL171</strain>
    </source>
</reference>
<feature type="region of interest" description="Disordered" evidence="1">
    <location>
        <begin position="69"/>
        <end position="181"/>
    </location>
</feature>
<accession>A0A1Y2HCR7</accession>
<feature type="region of interest" description="Disordered" evidence="1">
    <location>
        <begin position="389"/>
        <end position="423"/>
    </location>
</feature>
<protein>
    <submittedName>
        <fullName evidence="2">LIM-domain binding protein-domain-containing protein</fullName>
    </submittedName>
</protein>
<feature type="compositionally biased region" description="Pro residues" evidence="1">
    <location>
        <begin position="126"/>
        <end position="150"/>
    </location>
</feature>
<evidence type="ECO:0000313" key="2">
    <source>
        <dbReference type="EMBL" id="ORZ30852.1"/>
    </source>
</evidence>
<comment type="caution">
    <text evidence="2">The sequence shown here is derived from an EMBL/GenBank/DDBJ whole genome shotgun (WGS) entry which is preliminary data.</text>
</comment>
<dbReference type="STRING" id="765915.A0A1Y2HCR7"/>
<dbReference type="AlphaFoldDB" id="A0A1Y2HCR7"/>
<evidence type="ECO:0000313" key="3">
    <source>
        <dbReference type="Proteomes" id="UP000193411"/>
    </source>
</evidence>
<dbReference type="Proteomes" id="UP000193411">
    <property type="component" value="Unassembled WGS sequence"/>
</dbReference>
<feature type="compositionally biased region" description="Polar residues" evidence="1">
    <location>
        <begin position="159"/>
        <end position="171"/>
    </location>
</feature>
<feature type="compositionally biased region" description="Polar residues" evidence="1">
    <location>
        <begin position="507"/>
        <end position="536"/>
    </location>
</feature>
<dbReference type="OrthoDB" id="5597175at2759"/>
<dbReference type="PANTHER" id="PTHR10378">
    <property type="entry name" value="LIM DOMAIN-BINDING PROTEIN"/>
    <property type="match status" value="1"/>
</dbReference>
<feature type="region of interest" description="Disordered" evidence="1">
    <location>
        <begin position="481"/>
        <end position="584"/>
    </location>
</feature>
<feature type="compositionally biased region" description="Low complexity" evidence="1">
    <location>
        <begin position="69"/>
        <end position="84"/>
    </location>
</feature>
<dbReference type="InterPro" id="IPR029005">
    <property type="entry name" value="LIM-bd/SEUSS"/>
</dbReference>
<sequence length="584" mass="62654">MQMQQQLTPHQQAQIQAQAQAQAQAQHNAVLQQQQMQQQQQMAAMHQQQQLQQQQHAQQMQLQQQQQHAAALHQQQQQQIQQQHSGMMMVQQPQQPPPPPPPHQQQPQFQPNPMGPPSRAGSVLVPPRPSATPQPQPQPQHVAPPPPPPHHQQQQQQQLRAMSSTPSSIQPPSHVPSLPYPHPLSASAKLFMVLADHSPPTPAVGKDMTHWSQMVLRHFLPNATLRYTTAPSSSSSAAAAAAAAAGQPQSTTRQFDLPSGFLPRYFWLHFALCGMSHMAFAVTSTPQEHELPTGSMVVTLPTCTLIQQFDGSVVVSYCALRVTFARDTNASGASSSPLMANPWKVEFWDLAVKRFDEAIDRAAIAKAVGAWTTAAEAYAAAVKRELAEMTPPTSATRTTRKRKKEEEEEAANLRTLPPPVPVPAMSVPEPVANENGVHVRLMRALEIADVVNCMKDIILYSQGMNLGALQTLQKMASLIDQQNGTAPPPPSSAAPNPHATVPPGPGVSTSSNPPSGATSTDQLRSDATSASSTPHMGSTPRLAEHSLGLMSPKGVANGTASPAGLGHVGQQGIGESGPGTPSRS</sequence>
<dbReference type="EMBL" id="MCFL01000073">
    <property type="protein sequence ID" value="ORZ30852.1"/>
    <property type="molecule type" value="Genomic_DNA"/>
</dbReference>
<gene>
    <name evidence="2" type="ORF">BCR44DRAFT_39735</name>
</gene>
<proteinExistence type="predicted"/>